<sequence length="139" mass="14854">MKALAVLALLLGVLAVLSPAPQTDSIETGARSIALNYAVFRNAAFLHAFKHRANGPIAQADLDLPTEWHALRYWTARIEGGRCYVYGPASAEEISAVRDIFQGSLAVGRASDGRLVPDGLTPLPEFIPSGSLVSVIEVR</sequence>
<evidence type="ECO:0008006" key="4">
    <source>
        <dbReference type="Google" id="ProtNLM"/>
    </source>
</evidence>
<dbReference type="Proteomes" id="UP001628192">
    <property type="component" value="Unassembled WGS sequence"/>
</dbReference>
<dbReference type="RefSeq" id="WP_407844102.1">
    <property type="nucleotide sequence ID" value="NZ_BAAFSG010000001.1"/>
</dbReference>
<evidence type="ECO:0000256" key="1">
    <source>
        <dbReference type="SAM" id="SignalP"/>
    </source>
</evidence>
<evidence type="ECO:0000313" key="2">
    <source>
        <dbReference type="EMBL" id="GAB1253026.1"/>
    </source>
</evidence>
<organism evidence="2 3">
    <name type="scientific">Desulfovibrio falkowii</name>
    <dbReference type="NCBI Taxonomy" id="3136602"/>
    <lineage>
        <taxon>Bacteria</taxon>
        <taxon>Pseudomonadati</taxon>
        <taxon>Thermodesulfobacteriota</taxon>
        <taxon>Desulfovibrionia</taxon>
        <taxon>Desulfovibrionales</taxon>
        <taxon>Desulfovibrionaceae</taxon>
        <taxon>Desulfovibrio</taxon>
    </lineage>
</organism>
<comment type="caution">
    <text evidence="2">The sequence shown here is derived from an EMBL/GenBank/DDBJ whole genome shotgun (WGS) entry which is preliminary data.</text>
</comment>
<proteinExistence type="predicted"/>
<keyword evidence="1" id="KW-0732">Signal</keyword>
<dbReference type="InterPro" id="IPR009987">
    <property type="entry name" value="IM_PilM"/>
</dbReference>
<keyword evidence="3" id="KW-1185">Reference proteome</keyword>
<name>A0ABQ0E5P5_9BACT</name>
<accession>A0ABQ0E5P5</accession>
<reference evidence="2 3" key="1">
    <citation type="journal article" date="2025" name="Int. J. Syst. Evol. Microbiol.">
        <title>Desulfovibrio falkowii sp. nov., Porphyromonas miyakawae sp. nov., Mediterraneibacter flintii sp. nov. and Owariibacterium komagatae gen. nov., sp. nov., isolated from human faeces.</title>
        <authorList>
            <person name="Hamaguchi T."/>
            <person name="Ohara M."/>
            <person name="Hisatomi A."/>
            <person name="Sekiguchi K."/>
            <person name="Takeda J.I."/>
            <person name="Ueyama J."/>
            <person name="Ito M."/>
            <person name="Nishiwaki H."/>
            <person name="Ogi T."/>
            <person name="Hirayama M."/>
            <person name="Ohkuma M."/>
            <person name="Sakamoto M."/>
            <person name="Ohno K."/>
        </authorList>
    </citation>
    <scope>NUCLEOTIDE SEQUENCE [LARGE SCALE GENOMIC DNA]</scope>
    <source>
        <strain evidence="2 3">13CB8C</strain>
    </source>
</reference>
<feature type="signal peptide" evidence="1">
    <location>
        <begin position="1"/>
        <end position="22"/>
    </location>
</feature>
<dbReference type="Pfam" id="PF07419">
    <property type="entry name" value="PilM"/>
    <property type="match status" value="1"/>
</dbReference>
<protein>
    <recommendedName>
        <fullName evidence="4">PilM protein</fullName>
    </recommendedName>
</protein>
<dbReference type="EMBL" id="BAAFSG010000001">
    <property type="protein sequence ID" value="GAB1253026.1"/>
    <property type="molecule type" value="Genomic_DNA"/>
</dbReference>
<dbReference type="Gene3D" id="3.30.450.360">
    <property type="match status" value="1"/>
</dbReference>
<gene>
    <name evidence="2" type="ORF">Defa_05130</name>
</gene>
<evidence type="ECO:0000313" key="3">
    <source>
        <dbReference type="Proteomes" id="UP001628192"/>
    </source>
</evidence>
<feature type="chain" id="PRO_5046689778" description="PilM protein" evidence="1">
    <location>
        <begin position="23"/>
        <end position="139"/>
    </location>
</feature>